<sequence length="370" mass="42470">MYDVLRTITFKLRLTNQDREALSKTMRAYAEAFSISAKWGYDNQSWNRVDNHNATYKLTRQSIPDLPSSLVQGARDCACEALKAVKCETLPERKPLSAMRYNQRVITVNLIHGLASIASTNGRIKATFFVPSHYRDYLSWTIKSSTISYDRRNKTFYLHVSLEYNDPEKVANLEVLGIDRGIVNIAVCSDNTFYNSKQIKNRRARYAYLRKELQSKGTKSAKRKLKRMSGEERRFVTDVNHCISKQIVNSEYTVFALEDLSKIRVQKRRGKEFDRKLNNWSFYQLEQFLGYKAEALGKHVLLVDARYTSQKCSNCGHTYKGNREGSAFRCRKCGFELHADLNASRNIAQAGISCLSRLPSQPAKCDTIST</sequence>
<name>A0A7K4AL96_METSH</name>
<keyword evidence="5" id="KW-0233">DNA recombination</keyword>
<evidence type="ECO:0000256" key="3">
    <source>
        <dbReference type="ARBA" id="ARBA00022578"/>
    </source>
</evidence>
<dbReference type="NCBIfam" id="TIGR01766">
    <property type="entry name" value="IS200/IS605 family accessory protein TnpB-like domain"/>
    <property type="match status" value="1"/>
</dbReference>
<dbReference type="Pfam" id="PF07282">
    <property type="entry name" value="Cas12f1-like_TNB"/>
    <property type="match status" value="1"/>
</dbReference>
<dbReference type="Proteomes" id="UP000544742">
    <property type="component" value="Unassembled WGS sequence"/>
</dbReference>
<dbReference type="PANTHER" id="PTHR30405">
    <property type="entry name" value="TRANSPOSASE"/>
    <property type="match status" value="1"/>
</dbReference>
<reference evidence="8 9" key="1">
    <citation type="journal article" date="2020" name="Biotechnol. Biofuels">
        <title>New insights from the biogas microbiome by comprehensive genome-resolved metagenomics of nearly 1600 species originating from multiple anaerobic digesters.</title>
        <authorList>
            <person name="Campanaro S."/>
            <person name="Treu L."/>
            <person name="Rodriguez-R L.M."/>
            <person name="Kovalovszki A."/>
            <person name="Ziels R.M."/>
            <person name="Maus I."/>
            <person name="Zhu X."/>
            <person name="Kougias P.G."/>
            <person name="Basile A."/>
            <person name="Luo G."/>
            <person name="Schluter A."/>
            <person name="Konstantinidis K.T."/>
            <person name="Angelidaki I."/>
        </authorList>
    </citation>
    <scope>NUCLEOTIDE SEQUENCE [LARGE SCALE GENOMIC DNA]</scope>
    <source>
        <strain evidence="8">AS27yjCOA_157</strain>
    </source>
</reference>
<dbReference type="AlphaFoldDB" id="A0A7K4AL96"/>
<evidence type="ECO:0000259" key="7">
    <source>
        <dbReference type="Pfam" id="PF07282"/>
    </source>
</evidence>
<keyword evidence="3" id="KW-0815">Transposition</keyword>
<dbReference type="InterPro" id="IPR001959">
    <property type="entry name" value="Transposase"/>
</dbReference>
<comment type="caution">
    <text evidence="8">The sequence shown here is derived from an EMBL/GenBank/DDBJ whole genome shotgun (WGS) entry which is preliminary data.</text>
</comment>
<dbReference type="Pfam" id="PF01385">
    <property type="entry name" value="OrfB_IS605"/>
    <property type="match status" value="1"/>
</dbReference>
<dbReference type="GO" id="GO:0006310">
    <property type="term" value="P:DNA recombination"/>
    <property type="evidence" value="ECO:0007669"/>
    <property type="project" value="UniProtKB-KW"/>
</dbReference>
<evidence type="ECO:0000256" key="5">
    <source>
        <dbReference type="ARBA" id="ARBA00023172"/>
    </source>
</evidence>
<evidence type="ECO:0000256" key="4">
    <source>
        <dbReference type="ARBA" id="ARBA00023125"/>
    </source>
</evidence>
<dbReference type="InterPro" id="IPR051399">
    <property type="entry name" value="RNA-guided_DNA_endo/Transpos"/>
</dbReference>
<evidence type="ECO:0000313" key="9">
    <source>
        <dbReference type="Proteomes" id="UP000544742"/>
    </source>
</evidence>
<comment type="similarity">
    <text evidence="1">In the C-terminal section; belongs to the transposase 35 family.</text>
</comment>
<dbReference type="InterPro" id="IPR010095">
    <property type="entry name" value="Cas12f1-like_TNB"/>
</dbReference>
<proteinExistence type="inferred from homology"/>
<dbReference type="PANTHER" id="PTHR30405:SF11">
    <property type="entry name" value="RNA-GUIDED DNA ENDONUCLEASE RV2885C-RELATED"/>
    <property type="match status" value="1"/>
</dbReference>
<dbReference type="GO" id="GO:0003677">
    <property type="term" value="F:DNA binding"/>
    <property type="evidence" value="ECO:0007669"/>
    <property type="project" value="UniProtKB-KW"/>
</dbReference>
<feature type="domain" description="Probable transposase IS891/IS1136/IS1341" evidence="6">
    <location>
        <begin position="160"/>
        <end position="261"/>
    </location>
</feature>
<evidence type="ECO:0000256" key="2">
    <source>
        <dbReference type="ARBA" id="ARBA00011044"/>
    </source>
</evidence>
<dbReference type="GO" id="GO:0032196">
    <property type="term" value="P:transposition"/>
    <property type="evidence" value="ECO:0007669"/>
    <property type="project" value="UniProtKB-KW"/>
</dbReference>
<organism evidence="8 9">
    <name type="scientific">Methanothrix soehngenii</name>
    <name type="common">Methanosaeta concilii</name>
    <dbReference type="NCBI Taxonomy" id="2223"/>
    <lineage>
        <taxon>Archaea</taxon>
        <taxon>Methanobacteriati</taxon>
        <taxon>Methanobacteriota</taxon>
        <taxon>Stenosarchaea group</taxon>
        <taxon>Methanomicrobia</taxon>
        <taxon>Methanotrichales</taxon>
        <taxon>Methanotrichaceae</taxon>
        <taxon>Methanothrix</taxon>
    </lineage>
</organism>
<protein>
    <submittedName>
        <fullName evidence="8">IS200/IS605 family element transposase accessory protein TnpB</fullName>
    </submittedName>
</protein>
<accession>A0A7K4AL96</accession>
<feature type="domain" description="Cas12f1-like TNB" evidence="7">
    <location>
        <begin position="282"/>
        <end position="347"/>
    </location>
</feature>
<evidence type="ECO:0000256" key="1">
    <source>
        <dbReference type="ARBA" id="ARBA00008761"/>
    </source>
</evidence>
<evidence type="ECO:0000313" key="8">
    <source>
        <dbReference type="EMBL" id="NLJ23729.1"/>
    </source>
</evidence>
<comment type="similarity">
    <text evidence="2">In the N-terminal section; belongs to the transposase 2 family.</text>
</comment>
<dbReference type="NCBIfam" id="NF040570">
    <property type="entry name" value="guided_TnpB"/>
    <property type="match status" value="1"/>
</dbReference>
<gene>
    <name evidence="8" type="primary">tnpB</name>
    <name evidence="8" type="ORF">GX426_11590</name>
</gene>
<evidence type="ECO:0000259" key="6">
    <source>
        <dbReference type="Pfam" id="PF01385"/>
    </source>
</evidence>
<keyword evidence="4" id="KW-0238">DNA-binding</keyword>
<dbReference type="EMBL" id="JAAYUN010000225">
    <property type="protein sequence ID" value="NLJ23729.1"/>
    <property type="molecule type" value="Genomic_DNA"/>
</dbReference>